<feature type="transmembrane region" description="Helical" evidence="5">
    <location>
        <begin position="277"/>
        <end position="294"/>
    </location>
</feature>
<dbReference type="GO" id="GO:0022857">
    <property type="term" value="F:transmembrane transporter activity"/>
    <property type="evidence" value="ECO:0007669"/>
    <property type="project" value="InterPro"/>
</dbReference>
<proteinExistence type="predicted"/>
<dbReference type="Proteomes" id="UP000283374">
    <property type="component" value="Unassembled WGS sequence"/>
</dbReference>
<feature type="transmembrane region" description="Helical" evidence="5">
    <location>
        <begin position="306"/>
        <end position="325"/>
    </location>
</feature>
<comment type="caution">
    <text evidence="7">The sequence shown here is derived from an EMBL/GenBank/DDBJ whole genome shotgun (WGS) entry which is preliminary data.</text>
</comment>
<reference evidence="7 8" key="1">
    <citation type="submission" date="2018-08" db="EMBL/GenBank/DDBJ databases">
        <title>Cellulomonas rhizosphaerae sp. nov., a novel actinomycete isolated from soil.</title>
        <authorList>
            <person name="Tian Y."/>
        </authorList>
    </citation>
    <scope>NUCLEOTIDE SEQUENCE [LARGE SCALE GENOMIC DNA]</scope>
    <source>
        <strain evidence="7 8">NEAU-TCZ24</strain>
    </source>
</reference>
<organism evidence="7 8">
    <name type="scientific">Cellulomonas rhizosphaerae</name>
    <dbReference type="NCBI Taxonomy" id="2293719"/>
    <lineage>
        <taxon>Bacteria</taxon>
        <taxon>Bacillati</taxon>
        <taxon>Actinomycetota</taxon>
        <taxon>Actinomycetes</taxon>
        <taxon>Micrococcales</taxon>
        <taxon>Cellulomonadaceae</taxon>
        <taxon>Cellulomonas</taxon>
    </lineage>
</organism>
<keyword evidence="2 5" id="KW-0812">Transmembrane</keyword>
<dbReference type="SUPFAM" id="SSF103473">
    <property type="entry name" value="MFS general substrate transporter"/>
    <property type="match status" value="1"/>
</dbReference>
<evidence type="ECO:0000256" key="3">
    <source>
        <dbReference type="ARBA" id="ARBA00022989"/>
    </source>
</evidence>
<dbReference type="InterPro" id="IPR036259">
    <property type="entry name" value="MFS_trans_sf"/>
</dbReference>
<evidence type="ECO:0000313" key="7">
    <source>
        <dbReference type="EMBL" id="RHA43549.1"/>
    </source>
</evidence>
<feature type="transmembrane region" description="Helical" evidence="5">
    <location>
        <begin position="160"/>
        <end position="183"/>
    </location>
</feature>
<gene>
    <name evidence="7" type="ORF">D1825_05830</name>
</gene>
<evidence type="ECO:0000256" key="5">
    <source>
        <dbReference type="SAM" id="Phobius"/>
    </source>
</evidence>
<feature type="transmembrane region" description="Helical" evidence="5">
    <location>
        <begin position="405"/>
        <end position="425"/>
    </location>
</feature>
<feature type="domain" description="Major facilitator superfamily (MFS) profile" evidence="6">
    <location>
        <begin position="37"/>
        <end position="432"/>
    </location>
</feature>
<evidence type="ECO:0000256" key="2">
    <source>
        <dbReference type="ARBA" id="ARBA00022692"/>
    </source>
</evidence>
<keyword evidence="4 5" id="KW-0472">Membrane</keyword>
<feature type="transmembrane region" description="Helical" evidence="5">
    <location>
        <begin position="98"/>
        <end position="118"/>
    </location>
</feature>
<comment type="subcellular location">
    <subcellularLocation>
        <location evidence="1">Cell membrane</location>
        <topology evidence="1">Multi-pass membrane protein</topology>
    </subcellularLocation>
</comment>
<dbReference type="Pfam" id="PF07690">
    <property type="entry name" value="MFS_1"/>
    <property type="match status" value="1"/>
</dbReference>
<dbReference type="InterPro" id="IPR020846">
    <property type="entry name" value="MFS_dom"/>
</dbReference>
<dbReference type="EMBL" id="QWKP01000156">
    <property type="protein sequence ID" value="RHA43549.1"/>
    <property type="molecule type" value="Genomic_DNA"/>
</dbReference>
<evidence type="ECO:0000256" key="1">
    <source>
        <dbReference type="ARBA" id="ARBA00004651"/>
    </source>
</evidence>
<protein>
    <submittedName>
        <fullName evidence="7">MFS transporter</fullName>
    </submittedName>
</protein>
<feature type="transmembrane region" description="Helical" evidence="5">
    <location>
        <begin position="189"/>
        <end position="211"/>
    </location>
</feature>
<keyword evidence="3 5" id="KW-1133">Transmembrane helix</keyword>
<feature type="transmembrane region" description="Helical" evidence="5">
    <location>
        <begin position="240"/>
        <end position="265"/>
    </location>
</feature>
<feature type="transmembrane region" description="Helical" evidence="5">
    <location>
        <begin position="35"/>
        <end position="54"/>
    </location>
</feature>
<sequence length="455" mass="47091">MAHGRAAPSCERSVDVGRDVPVTGGRAPSTGRTAMAVWTCAVVAYFVGVTHRTALGVAGVEAIDRFDLSATGLAALSVTQLAVYAGMQIPAGRLLDRFGPRAVITAGSLVMAAGQLVLSLADTVPWALAARVLIGAGDAGLFISAIRLVSEWFPARRVPVMVQITGLIGQSGQLASAIPVAWLLHAQGWGATFGALAAAGVVASVVAFVGIRSSGTVAPAAPTKFVPAVRLAVKPAGTRLGFWSHFVTPFSANVVSLLWGVPFFITAQGRSRAEASLLLTILTLTAMGAGPLVGRFTARHPLRRSWAVLTSCVVTLAAWVLLLVPSTPQPLWVLVVFVIAVGAGGPVSLVGMDFARTSTPAASLGTATGFVNTGGFISTIGAVLAVGVVLQLASPAGATTYSLDAYRLAFSSLLVPWVIGVVGVLHNRRLTRAHLLTQGTVVPPVRDVLERRRRR</sequence>
<keyword evidence="8" id="KW-1185">Reference proteome</keyword>
<dbReference type="PROSITE" id="PS50850">
    <property type="entry name" value="MFS"/>
    <property type="match status" value="1"/>
</dbReference>
<dbReference type="OrthoDB" id="4332123at2"/>
<feature type="transmembrane region" description="Helical" evidence="5">
    <location>
        <begin position="331"/>
        <end position="355"/>
    </location>
</feature>
<evidence type="ECO:0000256" key="4">
    <source>
        <dbReference type="ARBA" id="ARBA00023136"/>
    </source>
</evidence>
<accession>A0A413RNF8</accession>
<name>A0A413RNF8_9CELL</name>
<evidence type="ECO:0000313" key="8">
    <source>
        <dbReference type="Proteomes" id="UP000283374"/>
    </source>
</evidence>
<feature type="transmembrane region" description="Helical" evidence="5">
    <location>
        <begin position="66"/>
        <end position="86"/>
    </location>
</feature>
<dbReference type="GO" id="GO:0005886">
    <property type="term" value="C:plasma membrane"/>
    <property type="evidence" value="ECO:0007669"/>
    <property type="project" value="UniProtKB-SubCell"/>
</dbReference>
<dbReference type="Gene3D" id="1.20.1250.20">
    <property type="entry name" value="MFS general substrate transporter like domains"/>
    <property type="match status" value="2"/>
</dbReference>
<evidence type="ECO:0000259" key="6">
    <source>
        <dbReference type="PROSITE" id="PS50850"/>
    </source>
</evidence>
<feature type="transmembrane region" description="Helical" evidence="5">
    <location>
        <begin position="367"/>
        <end position="393"/>
    </location>
</feature>
<dbReference type="InterPro" id="IPR011701">
    <property type="entry name" value="MFS"/>
</dbReference>
<dbReference type="AlphaFoldDB" id="A0A413RNF8"/>
<feature type="transmembrane region" description="Helical" evidence="5">
    <location>
        <begin position="124"/>
        <end position="148"/>
    </location>
</feature>
<dbReference type="PANTHER" id="PTHR23501">
    <property type="entry name" value="MAJOR FACILITATOR SUPERFAMILY"/>
    <property type="match status" value="1"/>
</dbReference>